<dbReference type="AlphaFoldDB" id="A0A8J4LTF6"/>
<reference evidence="2" key="1">
    <citation type="journal article" date="2021" name="Proc. Natl. Acad. Sci. U.S.A.">
        <title>Three genomes in the algal genus Volvox reveal the fate of a haploid sex-determining region after a transition to homothallism.</title>
        <authorList>
            <person name="Yamamoto K."/>
            <person name="Hamaji T."/>
            <person name="Kawai-Toyooka H."/>
            <person name="Matsuzaki R."/>
            <person name="Takahashi F."/>
            <person name="Nishimura Y."/>
            <person name="Kawachi M."/>
            <person name="Noguchi H."/>
            <person name="Minakuchi Y."/>
            <person name="Umen J.G."/>
            <person name="Toyoda A."/>
            <person name="Nozaki H."/>
        </authorList>
    </citation>
    <scope>NUCLEOTIDE SEQUENCE</scope>
    <source>
        <strain evidence="2">NIES-3785</strain>
    </source>
</reference>
<feature type="region of interest" description="Disordered" evidence="1">
    <location>
        <begin position="524"/>
        <end position="549"/>
    </location>
</feature>
<dbReference type="Proteomes" id="UP000722791">
    <property type="component" value="Unassembled WGS sequence"/>
</dbReference>
<evidence type="ECO:0000256" key="1">
    <source>
        <dbReference type="SAM" id="MobiDB-lite"/>
    </source>
</evidence>
<feature type="region of interest" description="Disordered" evidence="1">
    <location>
        <begin position="300"/>
        <end position="320"/>
    </location>
</feature>
<proteinExistence type="predicted"/>
<sequence>RVYRAADDSFEAVDAVGTIDTIDIATATAAAIAAAAAVQRRRRILAAAAAAAAGPVAARGAAAWLDLFAVTRRVRASLPFADSRRLFAGDSLPSPRAATDPSSQPSSFWRPDATAAATAAAAAASSGGGDPMIYWVRAGTQCSDLNLGVRACREVFPRQTETALLEGRRQPVRLTVCVPGSSVPRGVDCFLSVSSSGNYQLNGLGGLLRELGVRPRGWVRLMQAADGSAMLVPSTDTATDVTTAAAAAAMVVAPAASGDPPAAAAAATRYTGPPEIQLTSASIWSDAISVPKAVMDGLLGHDTPCRDGGGEGNGAHPQQLQPQQAMVIPVRVHVWGGIFRTSDATMRPYGTAENVTWKLCGLQPWLRCRDAVPGDVLKLAARTTAGADVEVLVKLLHGVAGRQSASAAVAAEAWTGAAGGGSSVRKRPRSVGTAVEAAAADYDATLLSKLQRQEGTWRRASTGSAAAVAMAGGGGAVGASSQLTDFGPLCTFKLTKSHFASVYMATYIPAQVVSKLLRPLLQPSTGPGGSGRAAADLGPSDIRTGVVHPRPGTVPESLPIWMMGTADGGGDGAVTLVPTEADMRWYSSCNTWRVRKLVPLLVAAGAQPGSVLGLCLAKLTNAAVEAIGPGFGVGHAESARRVVVISVRNDAEADSEPATAWDVKPEEEAGWHHGANADMALNGVPADMRHLRSPAPPTFQRRASAANPLGRPSASLVGPGGSEGTVSHQVGASRSAGTGGPGHGRGGRGSRGRARANSRGCDAYEEHHRDRDDGDAAAGKSEGEDEGGSPMAGVKRKPLEGLAWEEWRRRPPVQRLAAEGTLLSAIRAELPLPPPPPSGDVRLTALESLSAVLLQRPGLTASLQGAPHHHLVTQLNCLGAAAVVAAHHWVAAGKVAPGGVHGAILRVACAPLQGLKLQLRVQGRHVGDVEQQELLQLQPTWGDVAVTALFGELLDNVNSADEDSLRAMSGWLVHLAAEDCPAEVSLLLQGPAVRLPRGLTGATAATTAATTATTAAVAGLEASMQPQQLETDPAMCPAAAPAAAALQLTVQLASAAREWELLAPRPLGQSLPLLTSRDEQHDA</sequence>
<accession>A0A8J4LTF6</accession>
<feature type="non-terminal residue" evidence="2">
    <location>
        <position position="1083"/>
    </location>
</feature>
<name>A0A8J4LTF6_9CHLO</name>
<evidence type="ECO:0000313" key="3">
    <source>
        <dbReference type="Proteomes" id="UP000722791"/>
    </source>
</evidence>
<protein>
    <submittedName>
        <fullName evidence="2">Uncharacterized protein</fullName>
    </submittedName>
</protein>
<dbReference type="EMBL" id="BNCQ01000033">
    <property type="protein sequence ID" value="GIM10169.1"/>
    <property type="molecule type" value="Genomic_DNA"/>
</dbReference>
<gene>
    <name evidence="2" type="ORF">Vretimale_13922</name>
</gene>
<feature type="compositionally biased region" description="Basic and acidic residues" evidence="1">
    <location>
        <begin position="762"/>
        <end position="774"/>
    </location>
</feature>
<comment type="caution">
    <text evidence="2">The sequence shown here is derived from an EMBL/GenBank/DDBJ whole genome shotgun (WGS) entry which is preliminary data.</text>
</comment>
<feature type="compositionally biased region" description="Basic residues" evidence="1">
    <location>
        <begin position="745"/>
        <end position="756"/>
    </location>
</feature>
<organism evidence="2 3">
    <name type="scientific">Volvox reticuliferus</name>
    <dbReference type="NCBI Taxonomy" id="1737510"/>
    <lineage>
        <taxon>Eukaryota</taxon>
        <taxon>Viridiplantae</taxon>
        <taxon>Chlorophyta</taxon>
        <taxon>core chlorophytes</taxon>
        <taxon>Chlorophyceae</taxon>
        <taxon>CS clade</taxon>
        <taxon>Chlamydomonadales</taxon>
        <taxon>Volvocaceae</taxon>
        <taxon>Volvox</taxon>
    </lineage>
</organism>
<feature type="region of interest" description="Disordered" evidence="1">
    <location>
        <begin position="689"/>
        <end position="797"/>
    </location>
</feature>
<evidence type="ECO:0000313" key="2">
    <source>
        <dbReference type="EMBL" id="GIM10169.1"/>
    </source>
</evidence>